<keyword evidence="3 5" id="KW-0159">Chromosome partition</keyword>
<keyword evidence="4 5" id="KW-0131">Cell cycle</keyword>
<sequence>MKLIKRVYAILFVAGQEGVSREQLANSLQVPMKEIDEALQQLKLNFDNDDESPIELVNFNQHFLLVTKKDVAKDVEVYAQSPYKNTLTRAAIETLAIIAYRQPITRLAVDEIRGVSSANMIQKLIGRDLVKEVGRVEAPGRPVLYGITNYFMDYFGLESLEDLPEVEPLALNSESAVEDLFSTKNWQIELFDELEQ</sequence>
<reference evidence="6 7" key="1">
    <citation type="submission" date="2019-11" db="EMBL/GenBank/DDBJ databases">
        <title>Characterisation of Fundicoccus ignavus gen. nov. sp. nov., a novel genus of the family Aerococcaceae isolated from bulk tank milk.</title>
        <authorList>
            <person name="Siebert A."/>
            <person name="Huptas C."/>
            <person name="Wenning M."/>
            <person name="Scherer S."/>
            <person name="Doll E.V."/>
        </authorList>
    </citation>
    <scope>NUCLEOTIDE SEQUENCE [LARGE SCALE GENOMIC DNA]</scope>
    <source>
        <strain evidence="6 7">DSM 109653</strain>
    </source>
</reference>
<dbReference type="InterPro" id="IPR036390">
    <property type="entry name" value="WH_DNA-bd_sf"/>
</dbReference>
<evidence type="ECO:0000313" key="7">
    <source>
        <dbReference type="Proteomes" id="UP000469870"/>
    </source>
</evidence>
<evidence type="ECO:0000256" key="5">
    <source>
        <dbReference type="HAMAP-Rule" id="MF_01804"/>
    </source>
</evidence>
<dbReference type="Pfam" id="PF04079">
    <property type="entry name" value="SMC_ScpB"/>
    <property type="match status" value="1"/>
</dbReference>
<evidence type="ECO:0000256" key="3">
    <source>
        <dbReference type="ARBA" id="ARBA00022829"/>
    </source>
</evidence>
<comment type="function">
    <text evidence="5">Participates in chromosomal partition during cell division. May act via the formation of a condensin-like complex containing Smc and ScpA that pull DNA away from mid-cell into both cell halves.</text>
</comment>
<dbReference type="InterPro" id="IPR005234">
    <property type="entry name" value="ScpB_csome_segregation"/>
</dbReference>
<dbReference type="GO" id="GO:0005737">
    <property type="term" value="C:cytoplasm"/>
    <property type="evidence" value="ECO:0007669"/>
    <property type="project" value="UniProtKB-SubCell"/>
</dbReference>
<dbReference type="AlphaFoldDB" id="A0A844BF62"/>
<name>A0A844BF62_9LACT</name>
<evidence type="ECO:0000313" key="6">
    <source>
        <dbReference type="EMBL" id="MRI80595.1"/>
    </source>
</evidence>
<dbReference type="PIRSF" id="PIRSF019345">
    <property type="entry name" value="ScpB"/>
    <property type="match status" value="1"/>
</dbReference>
<evidence type="ECO:0000256" key="1">
    <source>
        <dbReference type="ARBA" id="ARBA00022490"/>
    </source>
</evidence>
<comment type="subcellular location">
    <subcellularLocation>
        <location evidence="5">Cytoplasm</location>
    </subcellularLocation>
    <text evidence="5">Associated with two foci at the outer edges of the nucleoid region in young cells, and at four foci within both cell halves in older cells.</text>
</comment>
<dbReference type="GO" id="GO:0051301">
    <property type="term" value="P:cell division"/>
    <property type="evidence" value="ECO:0007669"/>
    <property type="project" value="UniProtKB-KW"/>
</dbReference>
<evidence type="ECO:0000256" key="4">
    <source>
        <dbReference type="ARBA" id="ARBA00023306"/>
    </source>
</evidence>
<dbReference type="GO" id="GO:0006260">
    <property type="term" value="P:DNA replication"/>
    <property type="evidence" value="ECO:0007669"/>
    <property type="project" value="UniProtKB-UniRule"/>
</dbReference>
<dbReference type="HAMAP" id="MF_01804">
    <property type="entry name" value="ScpB"/>
    <property type="match status" value="1"/>
</dbReference>
<dbReference type="Proteomes" id="UP000469870">
    <property type="component" value="Unassembled WGS sequence"/>
</dbReference>
<proteinExistence type="inferred from homology"/>
<dbReference type="PANTHER" id="PTHR34298:SF2">
    <property type="entry name" value="SEGREGATION AND CONDENSATION PROTEIN B"/>
    <property type="match status" value="1"/>
</dbReference>
<comment type="similarity">
    <text evidence="5">Belongs to the ScpB family.</text>
</comment>
<dbReference type="Gene3D" id="1.10.10.10">
    <property type="entry name" value="Winged helix-like DNA-binding domain superfamily/Winged helix DNA-binding domain"/>
    <property type="match status" value="2"/>
</dbReference>
<organism evidence="6 7">
    <name type="scientific">Fundicoccus ignavus</name>
    <dbReference type="NCBI Taxonomy" id="2664442"/>
    <lineage>
        <taxon>Bacteria</taxon>
        <taxon>Bacillati</taxon>
        <taxon>Bacillota</taxon>
        <taxon>Bacilli</taxon>
        <taxon>Lactobacillales</taxon>
        <taxon>Aerococcaceae</taxon>
        <taxon>Fundicoccus</taxon>
    </lineage>
</organism>
<protein>
    <recommendedName>
        <fullName evidence="5">Segregation and condensation protein B</fullName>
    </recommendedName>
</protein>
<comment type="subunit">
    <text evidence="5">Homodimer. Homodimerization may be required to stabilize the binding of ScpA to the Smc head domains. Component of a cohesin-like complex composed of ScpA, ScpB and the Smc homodimer, in which ScpA and ScpB bind to the head domain of Smc. The presence of the three proteins is required for the association of the complex with DNA.</text>
</comment>
<dbReference type="InterPro" id="IPR036388">
    <property type="entry name" value="WH-like_DNA-bd_sf"/>
</dbReference>
<dbReference type="RefSeq" id="WP_153861117.1">
    <property type="nucleotide sequence ID" value="NZ_WJQR01000001.1"/>
</dbReference>
<accession>A0A844BF62</accession>
<dbReference type="PANTHER" id="PTHR34298">
    <property type="entry name" value="SEGREGATION AND CONDENSATION PROTEIN B"/>
    <property type="match status" value="1"/>
</dbReference>
<evidence type="ECO:0000256" key="2">
    <source>
        <dbReference type="ARBA" id="ARBA00022618"/>
    </source>
</evidence>
<dbReference type="SUPFAM" id="SSF46785">
    <property type="entry name" value="Winged helix' DNA-binding domain"/>
    <property type="match status" value="2"/>
</dbReference>
<dbReference type="NCBIfam" id="TIGR00281">
    <property type="entry name" value="SMC-Scp complex subunit ScpB"/>
    <property type="match status" value="1"/>
</dbReference>
<gene>
    <name evidence="5 6" type="primary">scpB</name>
    <name evidence="6" type="ORF">GIY11_00925</name>
</gene>
<keyword evidence="1 5" id="KW-0963">Cytoplasm</keyword>
<comment type="caution">
    <text evidence="6">The sequence shown here is derived from an EMBL/GenBank/DDBJ whole genome shotgun (WGS) entry which is preliminary data.</text>
</comment>
<dbReference type="GO" id="GO:0051304">
    <property type="term" value="P:chromosome separation"/>
    <property type="evidence" value="ECO:0007669"/>
    <property type="project" value="InterPro"/>
</dbReference>
<dbReference type="EMBL" id="WJQR01000001">
    <property type="protein sequence ID" value="MRI80595.1"/>
    <property type="molecule type" value="Genomic_DNA"/>
</dbReference>
<keyword evidence="2 5" id="KW-0132">Cell division</keyword>